<dbReference type="InterPro" id="IPR036736">
    <property type="entry name" value="ACP-like_sf"/>
</dbReference>
<feature type="region of interest" description="N-terminal hotdog fold" evidence="10">
    <location>
        <begin position="631"/>
        <end position="755"/>
    </location>
</feature>
<dbReference type="GO" id="GO:0031177">
    <property type="term" value="F:phosphopantetheine binding"/>
    <property type="evidence" value="ECO:0007669"/>
    <property type="project" value="InterPro"/>
</dbReference>
<dbReference type="FunFam" id="3.40.47.10:FF:000019">
    <property type="entry name" value="Polyketide synthase type I"/>
    <property type="match status" value="1"/>
</dbReference>
<dbReference type="SUPFAM" id="SSF51735">
    <property type="entry name" value="NAD(P)-binding Rossmann-fold domains"/>
    <property type="match status" value="1"/>
</dbReference>
<dbReference type="GO" id="GO:0004312">
    <property type="term" value="F:fatty acid synthase activity"/>
    <property type="evidence" value="ECO:0007669"/>
    <property type="project" value="TreeGrafter"/>
</dbReference>
<evidence type="ECO:0000259" key="12">
    <source>
        <dbReference type="PROSITE" id="PS52004"/>
    </source>
</evidence>
<dbReference type="Gene3D" id="1.10.1240.100">
    <property type="match status" value="1"/>
</dbReference>
<evidence type="ECO:0000256" key="6">
    <source>
        <dbReference type="ARBA" id="ARBA00022553"/>
    </source>
</evidence>
<dbReference type="InterPro" id="IPR020807">
    <property type="entry name" value="PKS_DH"/>
</dbReference>
<dbReference type="PROSITE" id="PS50075">
    <property type="entry name" value="CARRIER"/>
    <property type="match status" value="2"/>
</dbReference>
<dbReference type="InterPro" id="IPR016039">
    <property type="entry name" value="Thiolase-like"/>
</dbReference>
<dbReference type="InterPro" id="IPR020802">
    <property type="entry name" value="TesA-like"/>
</dbReference>
<dbReference type="Pfam" id="PF00975">
    <property type="entry name" value="Thioesterase"/>
    <property type="match status" value="1"/>
</dbReference>
<evidence type="ECO:0000259" key="11">
    <source>
        <dbReference type="PROSITE" id="PS50075"/>
    </source>
</evidence>
<evidence type="ECO:0000256" key="3">
    <source>
        <dbReference type="ARBA" id="ARBA00006484"/>
    </source>
</evidence>
<dbReference type="SMART" id="SM00824">
    <property type="entry name" value="PKS_TE"/>
    <property type="match status" value="1"/>
</dbReference>
<dbReference type="PROSITE" id="PS00012">
    <property type="entry name" value="PHOSPHOPANTETHEINE"/>
    <property type="match status" value="2"/>
</dbReference>
<sequence>MRKDFDSNAKVDLVSGPQAADIAIIGLAGRYPQAEDLDQLWDNLKQGRDCVTEVPGGRWDHGAIYDPAKGVSGKTYSKWGGFLQGVDEFDPRFFNISPREAEIMDPQERLFLQCAYHLIEDAGYTRQSLSAKGRVGVYVGVQYTEYTAFSTPQTLVAALPASIANRVSFFCDWRGPSLTLDSMCSSSLTTLHLACQSLRCGESDYAVAGGVNVSIHPDKYLLHAQGRFASSVGCCKTFGQGGDGYVPAEGVGAVLLKPLARAVADGDRIYAVIKGTAINHGGRATGFTVPKSSAQASVVASALEQAGFAASELSYIEAHGTGTALGDLIEVEGLRSVFQQEGFTPQSCVIGSIKSNIGHCESAAGIAGLTKVLLQLKHGQLVPSLHSAQLNRNIDFATSPFQVQQDLAPWTSREGAPRRAGVSSFGAGGSNAHVVLEEYRAPERAPVASAELPANALILLSARSRERLQAVAAGLLASLERDGSTLARDLEGLHDLAYTLLVGREALDWRVAFLAGSADELKKKLRAVAAGVEQEGLFHGQALKPARPRAGETPVAVPTPDPHDSLALIRYWLAGGALDGALLYGPDGFQPARVGLPFYPFVRERCWVPPLEGTGGSALLRWGTTPPVAGHRPLLRRIDDGEGHQFVTTLRGDEFFLDHHRVNGRKILPGVAYLEMALEALKEVSGQAALALGNILWIRPFECFDEPVELSLSVQRGRKSEWEFEFFGWRVRVAGAEPSRVVYCRGQAERSSEPTVAPLPDLDELSSISQEDTSVDAFYQRFAAVGIDYGPGHRGLRGLRCSPGQVLARLQLPEFLLPGGEFRLHPSLLDSALQAALGFADGNESEGGPRVPFSLERLTLGRSSRLPVWARLTAHGEVRGSAAFVFDLDLFDEQGEACVHLHAMGSRVMPRAAAPTAESRLALLAPTTRAWVATENGLPPEAQRIYLGPGSEAHAEALVARFPLAQCVKLEATGEAGSLAERYRAAAQVLREDLAQGVVDGRRTLLQLVVVDGESGGLFAGLFGQLRSFSREQAYCPVQLITLSAGDDPGPLLDAGRAAGSELVLSLEAGQLRQAAWQVLPEVELDRPAQPWRAGGVYLLSGALGALGRQVALDIAGSVGDVTLLLLGRGAADAATAEHIQQLQALGARAFYRQVDLSAEADLNALVRDWSAQVGPLTGVLHLAGTRQDGLLRQKTAQQLDQVLQPKVAGTWNLDLATAGQPLEFFLTFASIAGALGNAGQSDYACANGFMDAFVRYRNHQVRQGLRQGRSLSIDWPLWRDGAMQLTPERIAAMTQASGLLPLDSARGLQVLRQAIVQGGEQWLVLAGQGERFGALLGELQALPTTAPAPAPKPTAAGPDWLKLLRDRVGQILKVDPADIDDATLFPDMGFDSVMLTELVSALNLEHGLDLAVGQLFEYSSLEALAAYLGNAAPTLAEPRSGLTGADVEATAAGAGPAAGRLMAEITDMVCRLLKTSADDIDPRTDLHDFGFDSVLLAQLLSEVNAAYGLELSAAQIFETPSLEQLVASVGGQLGAVAPAEDRVTLPVPLAEPPRALTVSAPPPLESLALPQVVLLSAGSDEQLRRVASNLLQRIETPQGERLDLRTLAQVCQASSGLMDVRLGLVASDLEELAGGLRGYLSNDQQATGARLGVASLSGSVLNRVMALPGLAGEVAGWLREGAVEPLLQLWSQGLEIDWQVLSAAPGKPSGRDPLPGLERPWSSVAADEATALTLLNSVVGEPLYCFPAAGAGAHSFLPLAAALDGVAAIQVLEYPPLDPRVDPAQALQRLVAAHVQALLRRRSGAVLRLLGHSFGASIAFEVARQLRIHGRQVELYMLDSFFYVPQGQQGEDFSLDQLTYFLGDTPLRSRLLAVQGERCAVSFSQMQVAMRDLLPTQTAANGPGDWLAAQVAMSVAYRPSGRFDGETWVIVPAQSILGAANLPRTLERYCAYLASGPQVATVTGGHMSMLNKDHVQSLVRVLQQRFDALPLRHAAVGNV</sequence>
<dbReference type="InterPro" id="IPR001031">
    <property type="entry name" value="Thioesterase"/>
</dbReference>
<dbReference type="InterPro" id="IPR013968">
    <property type="entry name" value="PKS_KR"/>
</dbReference>
<dbReference type="PANTHER" id="PTHR43775">
    <property type="entry name" value="FATTY ACID SYNTHASE"/>
    <property type="match status" value="1"/>
</dbReference>
<evidence type="ECO:0000256" key="5">
    <source>
        <dbReference type="ARBA" id="ARBA00022490"/>
    </source>
</evidence>
<dbReference type="GO" id="GO:0005737">
    <property type="term" value="C:cytoplasm"/>
    <property type="evidence" value="ECO:0007669"/>
    <property type="project" value="UniProtKB-SubCell"/>
</dbReference>
<feature type="domain" description="Carrier" evidence="11">
    <location>
        <begin position="1356"/>
        <end position="1433"/>
    </location>
</feature>
<evidence type="ECO:0000256" key="1">
    <source>
        <dbReference type="ARBA" id="ARBA00004496"/>
    </source>
</evidence>
<dbReference type="InterPro" id="IPR020841">
    <property type="entry name" value="PKS_Beta-ketoAc_synthase_dom"/>
</dbReference>
<dbReference type="Pfam" id="PF00109">
    <property type="entry name" value="ketoacyl-synt"/>
    <property type="match status" value="1"/>
</dbReference>
<dbReference type="InterPro" id="IPR049552">
    <property type="entry name" value="PKS_DH_N"/>
</dbReference>
<keyword evidence="6" id="KW-0597">Phosphoprotein</keyword>
<dbReference type="InterPro" id="IPR049900">
    <property type="entry name" value="PKS_mFAS_DH"/>
</dbReference>
<dbReference type="Gene3D" id="3.40.47.10">
    <property type="match status" value="1"/>
</dbReference>
<dbReference type="SMART" id="SM00822">
    <property type="entry name" value="PKS_KR"/>
    <property type="match status" value="1"/>
</dbReference>
<dbReference type="Pfam" id="PF14765">
    <property type="entry name" value="PS-DH"/>
    <property type="match status" value="1"/>
</dbReference>
<dbReference type="InterPro" id="IPR042104">
    <property type="entry name" value="PKS_dehydratase_sf"/>
</dbReference>
<evidence type="ECO:0000256" key="4">
    <source>
        <dbReference type="ARBA" id="ARBA00022450"/>
    </source>
</evidence>
<keyword evidence="4" id="KW-0596">Phosphopantetheine</keyword>
<dbReference type="InterPro" id="IPR029058">
    <property type="entry name" value="AB_hydrolase_fold"/>
</dbReference>
<dbReference type="Pfam" id="PF08659">
    <property type="entry name" value="KR"/>
    <property type="match status" value="1"/>
</dbReference>
<dbReference type="Pfam" id="PF02801">
    <property type="entry name" value="Ketoacyl-synt_C"/>
    <property type="match status" value="1"/>
</dbReference>
<dbReference type="Gene3D" id="3.40.50.1820">
    <property type="entry name" value="alpha/beta hydrolase"/>
    <property type="match status" value="1"/>
</dbReference>
<comment type="function">
    <text evidence="9">Involved in production of the polyketide antibiotic thailandamide.</text>
</comment>
<feature type="region of interest" description="C-terminal hotdog fold" evidence="10">
    <location>
        <begin position="770"/>
        <end position="917"/>
    </location>
</feature>
<dbReference type="InterPro" id="IPR014030">
    <property type="entry name" value="Ketoacyl_synth_N"/>
</dbReference>
<evidence type="ECO:0000256" key="10">
    <source>
        <dbReference type="PROSITE-ProRule" id="PRU01363"/>
    </source>
</evidence>
<dbReference type="InterPro" id="IPR057326">
    <property type="entry name" value="KR_dom"/>
</dbReference>
<dbReference type="InterPro" id="IPR049551">
    <property type="entry name" value="PKS_DH_C"/>
</dbReference>
<protein>
    <submittedName>
        <fullName evidence="14">SDR family NAD(P)-dependent oxidoreductase</fullName>
    </submittedName>
</protein>
<gene>
    <name evidence="14" type="ORF">HX829_09680</name>
</gene>
<dbReference type="Gene3D" id="3.30.70.3290">
    <property type="match status" value="1"/>
</dbReference>
<dbReference type="InterPro" id="IPR014031">
    <property type="entry name" value="Ketoacyl_synth_C"/>
</dbReference>
<dbReference type="Gene3D" id="1.10.1200.10">
    <property type="entry name" value="ACP-like"/>
    <property type="match status" value="2"/>
</dbReference>
<dbReference type="SMART" id="SM00826">
    <property type="entry name" value="PKS_DH"/>
    <property type="match status" value="1"/>
</dbReference>
<keyword evidence="8" id="KW-0677">Repeat</keyword>
<dbReference type="SUPFAM" id="SSF53901">
    <property type="entry name" value="Thiolase-like"/>
    <property type="match status" value="1"/>
</dbReference>
<dbReference type="InterPro" id="IPR009081">
    <property type="entry name" value="PP-bd_ACP"/>
</dbReference>
<dbReference type="Gene3D" id="3.40.50.720">
    <property type="entry name" value="NAD(P)-binding Rossmann-like Domain"/>
    <property type="match status" value="1"/>
</dbReference>
<evidence type="ECO:0000256" key="2">
    <source>
        <dbReference type="ARBA" id="ARBA00004792"/>
    </source>
</evidence>
<dbReference type="Pfam" id="PF00550">
    <property type="entry name" value="PP-binding"/>
    <property type="match status" value="2"/>
</dbReference>
<dbReference type="SUPFAM" id="SSF47336">
    <property type="entry name" value="ACP-like"/>
    <property type="match status" value="2"/>
</dbReference>
<dbReference type="InterPro" id="IPR006162">
    <property type="entry name" value="Ppantetheine_attach_site"/>
</dbReference>
<accession>A0A7Y8BK43</accession>
<comment type="pathway">
    <text evidence="2">Antibiotic biosynthesis.</text>
</comment>
<dbReference type="CDD" id="cd08953">
    <property type="entry name" value="KR_2_SDR_x"/>
    <property type="match status" value="1"/>
</dbReference>
<comment type="similarity">
    <text evidence="3">Belongs to the short-chain dehydrogenases/reductases (SDR) family.</text>
</comment>
<dbReference type="SMART" id="SM01294">
    <property type="entry name" value="PKS_PP_betabranch"/>
    <property type="match status" value="2"/>
</dbReference>
<dbReference type="Pfam" id="PF21089">
    <property type="entry name" value="PKS_DH_N"/>
    <property type="match status" value="1"/>
</dbReference>
<feature type="domain" description="PKS/mFAS DH" evidence="13">
    <location>
        <begin position="631"/>
        <end position="917"/>
    </location>
</feature>
<feature type="active site" description="Proton donor; for dehydratase activity" evidence="10">
    <location>
        <position position="830"/>
    </location>
</feature>
<proteinExistence type="inferred from homology"/>
<feature type="domain" description="Ketosynthase family 3 (KS3)" evidence="12">
    <location>
        <begin position="19"/>
        <end position="438"/>
    </location>
</feature>
<evidence type="ECO:0000256" key="7">
    <source>
        <dbReference type="ARBA" id="ARBA00022679"/>
    </source>
</evidence>
<dbReference type="Proteomes" id="UP000582981">
    <property type="component" value="Unassembled WGS sequence"/>
</dbReference>
<dbReference type="PROSITE" id="PS52004">
    <property type="entry name" value="KS3_2"/>
    <property type="match status" value="1"/>
</dbReference>
<dbReference type="EMBL" id="JACAPU010000012">
    <property type="protein sequence ID" value="NWB46766.1"/>
    <property type="molecule type" value="Genomic_DNA"/>
</dbReference>
<dbReference type="PROSITE" id="PS52019">
    <property type="entry name" value="PKS_MFAS_DH"/>
    <property type="match status" value="1"/>
</dbReference>
<dbReference type="SMART" id="SM00823">
    <property type="entry name" value="PKS_PP"/>
    <property type="match status" value="2"/>
</dbReference>
<keyword evidence="7" id="KW-0808">Transferase</keyword>
<dbReference type="GO" id="GO:0006633">
    <property type="term" value="P:fatty acid biosynthetic process"/>
    <property type="evidence" value="ECO:0007669"/>
    <property type="project" value="TreeGrafter"/>
</dbReference>
<evidence type="ECO:0000313" key="14">
    <source>
        <dbReference type="EMBL" id="NWB46766.1"/>
    </source>
</evidence>
<evidence type="ECO:0000313" key="15">
    <source>
        <dbReference type="Proteomes" id="UP000582981"/>
    </source>
</evidence>
<dbReference type="CDD" id="cd00833">
    <property type="entry name" value="PKS"/>
    <property type="match status" value="1"/>
</dbReference>
<dbReference type="RefSeq" id="WP_177143948.1">
    <property type="nucleotide sequence ID" value="NZ_JACAPU010000012.1"/>
</dbReference>
<evidence type="ECO:0000256" key="8">
    <source>
        <dbReference type="ARBA" id="ARBA00022737"/>
    </source>
</evidence>
<dbReference type="PANTHER" id="PTHR43775:SF37">
    <property type="entry name" value="SI:DKEY-61P9.11"/>
    <property type="match status" value="1"/>
</dbReference>
<dbReference type="InterPro" id="IPR050091">
    <property type="entry name" value="PKS_NRPS_Biosynth_Enz"/>
</dbReference>
<reference evidence="14 15" key="1">
    <citation type="submission" date="2020-04" db="EMBL/GenBank/DDBJ databases">
        <title>Molecular characterization of pseudomonads from Agaricus bisporus reveal novel blotch 2 pathogens in Western Europe.</title>
        <authorList>
            <person name="Taparia T."/>
            <person name="Krijger M."/>
            <person name="Haynes E."/>
            <person name="Elpinstone J.G."/>
            <person name="Noble R."/>
            <person name="Van Der Wolf J."/>
        </authorList>
    </citation>
    <scope>NUCLEOTIDE SEQUENCE [LARGE SCALE GENOMIC DNA]</scope>
    <source>
        <strain evidence="14 15">F1001</strain>
    </source>
</reference>
<dbReference type="InterPro" id="IPR036291">
    <property type="entry name" value="NAD(P)-bd_dom_sf"/>
</dbReference>
<keyword evidence="5" id="KW-0963">Cytoplasm</keyword>
<dbReference type="InterPro" id="IPR054514">
    <property type="entry name" value="RhiE-like_linker"/>
</dbReference>
<evidence type="ECO:0000259" key="13">
    <source>
        <dbReference type="PROSITE" id="PS52019"/>
    </source>
</evidence>
<dbReference type="Gene3D" id="3.10.129.110">
    <property type="entry name" value="Polyketide synthase dehydratase"/>
    <property type="match status" value="1"/>
</dbReference>
<dbReference type="SMART" id="SM00825">
    <property type="entry name" value="PKS_KS"/>
    <property type="match status" value="1"/>
</dbReference>
<comment type="caution">
    <text evidence="14">The sequence shown here is derived from an EMBL/GenBank/DDBJ whole genome shotgun (WGS) entry which is preliminary data.</text>
</comment>
<dbReference type="InterPro" id="IPR020806">
    <property type="entry name" value="PKS_PP-bd"/>
</dbReference>
<evidence type="ECO:0000256" key="9">
    <source>
        <dbReference type="ARBA" id="ARBA00054155"/>
    </source>
</evidence>
<dbReference type="SUPFAM" id="SSF53474">
    <property type="entry name" value="alpha/beta-Hydrolases"/>
    <property type="match status" value="1"/>
</dbReference>
<dbReference type="Pfam" id="PF22336">
    <property type="entry name" value="RhiE-like_linker"/>
    <property type="match status" value="1"/>
</dbReference>
<name>A0A7Y8BK43_9PSED</name>
<comment type="subcellular location">
    <subcellularLocation>
        <location evidence="1">Cytoplasm</location>
    </subcellularLocation>
</comment>
<organism evidence="14 15">
    <name type="scientific">Pseudomonas gingeri</name>
    <dbReference type="NCBI Taxonomy" id="117681"/>
    <lineage>
        <taxon>Bacteria</taxon>
        <taxon>Pseudomonadati</taxon>
        <taxon>Pseudomonadota</taxon>
        <taxon>Gammaproteobacteria</taxon>
        <taxon>Pseudomonadales</taxon>
        <taxon>Pseudomonadaceae</taxon>
        <taxon>Pseudomonas</taxon>
    </lineage>
</organism>
<feature type="domain" description="Carrier" evidence="11">
    <location>
        <begin position="1457"/>
        <end position="1534"/>
    </location>
</feature>
<feature type="active site" description="Proton acceptor; for dehydratase activity" evidence="10">
    <location>
        <position position="660"/>
    </location>
</feature>